<dbReference type="Proteomes" id="UP000249393">
    <property type="component" value="Unassembled WGS sequence"/>
</dbReference>
<evidence type="ECO:0000313" key="2">
    <source>
        <dbReference type="EMBL" id="PZR31052.1"/>
    </source>
</evidence>
<protein>
    <recommendedName>
        <fullName evidence="4">DUF1134 domain-containing protein</fullName>
    </recommendedName>
</protein>
<evidence type="ECO:0000256" key="1">
    <source>
        <dbReference type="SAM" id="SignalP"/>
    </source>
</evidence>
<reference evidence="2 3" key="1">
    <citation type="submission" date="2017-08" db="EMBL/GenBank/DDBJ databases">
        <title>Infants hospitalized years apart are colonized by the same room-sourced microbial strains.</title>
        <authorList>
            <person name="Brooks B."/>
            <person name="Olm M.R."/>
            <person name="Firek B.A."/>
            <person name="Baker R."/>
            <person name="Thomas B.C."/>
            <person name="Morowitz M.J."/>
            <person name="Banfield J.F."/>
        </authorList>
    </citation>
    <scope>NUCLEOTIDE SEQUENCE [LARGE SCALE GENOMIC DNA]</scope>
    <source>
        <strain evidence="2">S2_003_000_R2_4</strain>
    </source>
</reference>
<name>A0A2W5UVM1_9CAUL</name>
<dbReference type="RefSeq" id="WP_304282228.1">
    <property type="nucleotide sequence ID" value="NZ_QFQZ01000100.1"/>
</dbReference>
<gene>
    <name evidence="2" type="ORF">DI526_20745</name>
</gene>
<dbReference type="EMBL" id="QFQZ01000100">
    <property type="protein sequence ID" value="PZR31052.1"/>
    <property type="molecule type" value="Genomic_DNA"/>
</dbReference>
<feature type="signal peptide" evidence="1">
    <location>
        <begin position="1"/>
        <end position="28"/>
    </location>
</feature>
<keyword evidence="1" id="KW-0732">Signal</keyword>
<evidence type="ECO:0008006" key="4">
    <source>
        <dbReference type="Google" id="ProtNLM"/>
    </source>
</evidence>
<comment type="caution">
    <text evidence="2">The sequence shown here is derived from an EMBL/GenBank/DDBJ whole genome shotgun (WGS) entry which is preliminary data.</text>
</comment>
<dbReference type="AlphaFoldDB" id="A0A2W5UVM1"/>
<accession>A0A2W5UVM1</accession>
<organism evidence="2 3">
    <name type="scientific">Caulobacter segnis</name>
    <dbReference type="NCBI Taxonomy" id="88688"/>
    <lineage>
        <taxon>Bacteria</taxon>
        <taxon>Pseudomonadati</taxon>
        <taxon>Pseudomonadota</taxon>
        <taxon>Alphaproteobacteria</taxon>
        <taxon>Caulobacterales</taxon>
        <taxon>Caulobacteraceae</taxon>
        <taxon>Caulobacter</taxon>
    </lineage>
</organism>
<proteinExistence type="predicted"/>
<evidence type="ECO:0000313" key="3">
    <source>
        <dbReference type="Proteomes" id="UP000249393"/>
    </source>
</evidence>
<feature type="chain" id="PRO_5015867878" description="DUF1134 domain-containing protein" evidence="1">
    <location>
        <begin position="29"/>
        <end position="161"/>
    </location>
</feature>
<sequence>MLPRHLAWLGASLALVSLLAVSASPALARAPAARPAPPSSASASDQATATFRGESLALVIGYHSGRGVLTFQGHRYNFVLSGYSALGLGAERVVGTAQIRHLTSIDDFPGLYGATGASGVFIVGDGHVVLRNAKGVEIVLRTENRGLQLNLAAGGVRVDLR</sequence>